<name>A0ABR1IRC2_9AGAR</name>
<feature type="region of interest" description="Disordered" evidence="1">
    <location>
        <begin position="294"/>
        <end position="326"/>
    </location>
</feature>
<evidence type="ECO:0000256" key="1">
    <source>
        <dbReference type="SAM" id="MobiDB-lite"/>
    </source>
</evidence>
<proteinExistence type="predicted"/>
<dbReference type="Proteomes" id="UP001498398">
    <property type="component" value="Unassembled WGS sequence"/>
</dbReference>
<accession>A0ABR1IRC2</accession>
<comment type="caution">
    <text evidence="2">The sequence shown here is derived from an EMBL/GenBank/DDBJ whole genome shotgun (WGS) entry which is preliminary data.</text>
</comment>
<evidence type="ECO:0000313" key="2">
    <source>
        <dbReference type="EMBL" id="KAK7439157.1"/>
    </source>
</evidence>
<protein>
    <submittedName>
        <fullName evidence="2">Uncharacterized protein</fullName>
    </submittedName>
</protein>
<keyword evidence="3" id="KW-1185">Reference proteome</keyword>
<evidence type="ECO:0000313" key="3">
    <source>
        <dbReference type="Proteomes" id="UP001498398"/>
    </source>
</evidence>
<dbReference type="EMBL" id="JBANRG010000074">
    <property type="protein sequence ID" value="KAK7439157.1"/>
    <property type="molecule type" value="Genomic_DNA"/>
</dbReference>
<sequence length="326" mass="36406">MSLGLDCEVLDMYPVNVTHIAVEDGIARVLVTATDENRQIFDQLVGQLLSPSLINGEMSILSGLYLGCSYTSVEFIITRSTQFSCMYEATQGIQDQFYTGDNYALGRQRHLLYEQPNPAAKAITSQARITVQYHDTYDAEQVRSLVADHIEVFKSGINWTAMPTELEPPEAPLLMHFIRVRKAYRQSTRLGEEKLLSTIRDVVSESDGFFRTAGGNEFLPSNNPYMIARPPEGASTATFSTWASGRRTDASNDVVNAGDAYEDRGLMYGKADGVDRKGKAVDGVGFRRIVIVNPCMPKPKRQRRSPQDVKRGDAPRKPNDRRKRNA</sequence>
<organism evidence="2 3">
    <name type="scientific">Marasmiellus scandens</name>
    <dbReference type="NCBI Taxonomy" id="2682957"/>
    <lineage>
        <taxon>Eukaryota</taxon>
        <taxon>Fungi</taxon>
        <taxon>Dikarya</taxon>
        <taxon>Basidiomycota</taxon>
        <taxon>Agaricomycotina</taxon>
        <taxon>Agaricomycetes</taxon>
        <taxon>Agaricomycetidae</taxon>
        <taxon>Agaricales</taxon>
        <taxon>Marasmiineae</taxon>
        <taxon>Omphalotaceae</taxon>
        <taxon>Marasmiellus</taxon>
    </lineage>
</organism>
<reference evidence="2 3" key="1">
    <citation type="submission" date="2024-01" db="EMBL/GenBank/DDBJ databases">
        <title>A draft genome for the cacao thread blight pathogen Marasmiellus scandens.</title>
        <authorList>
            <person name="Baruah I.K."/>
            <person name="Leung J."/>
            <person name="Bukari Y."/>
            <person name="Amoako-Attah I."/>
            <person name="Meinhardt L.W."/>
            <person name="Bailey B.A."/>
            <person name="Cohen S.P."/>
        </authorList>
    </citation>
    <scope>NUCLEOTIDE SEQUENCE [LARGE SCALE GENOMIC DNA]</scope>
    <source>
        <strain evidence="2 3">GH-19</strain>
    </source>
</reference>
<feature type="compositionally biased region" description="Basic and acidic residues" evidence="1">
    <location>
        <begin position="305"/>
        <end position="318"/>
    </location>
</feature>
<gene>
    <name evidence="2" type="ORF">VKT23_017647</name>
</gene>